<evidence type="ECO:0000313" key="1">
    <source>
        <dbReference type="EMBL" id="NIH52562.1"/>
    </source>
</evidence>
<keyword evidence="2" id="KW-1185">Reference proteome</keyword>
<dbReference type="EMBL" id="JAAMOX010000001">
    <property type="protein sequence ID" value="NIH52562.1"/>
    <property type="molecule type" value="Genomic_DNA"/>
</dbReference>
<dbReference type="AlphaFoldDB" id="A0A7X5QZB4"/>
<accession>A0A7X5QZB4</accession>
<gene>
    <name evidence="1" type="ORF">FHX76_000430</name>
</gene>
<dbReference type="Proteomes" id="UP000541033">
    <property type="component" value="Unassembled WGS sequence"/>
</dbReference>
<protein>
    <submittedName>
        <fullName evidence="1">Uncharacterized protein</fullName>
    </submittedName>
</protein>
<reference evidence="1 2" key="1">
    <citation type="submission" date="2020-02" db="EMBL/GenBank/DDBJ databases">
        <title>Sequencing the genomes of 1000 actinobacteria strains.</title>
        <authorList>
            <person name="Klenk H.-P."/>
        </authorList>
    </citation>
    <scope>NUCLEOTIDE SEQUENCE [LARGE SCALE GENOMIC DNA]</scope>
    <source>
        <strain evidence="1 2">DSM 27960</strain>
    </source>
</reference>
<evidence type="ECO:0000313" key="2">
    <source>
        <dbReference type="Proteomes" id="UP000541033"/>
    </source>
</evidence>
<sequence>MPDIETLDDFVLASLLNKIVEEQARRQRLSAIPVQVADLQKQFLADGGDPAELA</sequence>
<proteinExistence type="predicted"/>
<comment type="caution">
    <text evidence="1">The sequence shown here is derived from an EMBL/GenBank/DDBJ whole genome shotgun (WGS) entry which is preliminary data.</text>
</comment>
<name>A0A7X5QZB4_9MICO</name>
<dbReference type="RefSeq" id="WP_167147289.1">
    <property type="nucleotide sequence ID" value="NZ_JAAMOX010000001.1"/>
</dbReference>
<organism evidence="1 2">
    <name type="scientific">Lysinibacter cavernae</name>
    <dbReference type="NCBI Taxonomy" id="1640652"/>
    <lineage>
        <taxon>Bacteria</taxon>
        <taxon>Bacillati</taxon>
        <taxon>Actinomycetota</taxon>
        <taxon>Actinomycetes</taxon>
        <taxon>Micrococcales</taxon>
        <taxon>Microbacteriaceae</taxon>
        <taxon>Lysinibacter</taxon>
    </lineage>
</organism>